<dbReference type="GeneID" id="20324649"/>
<dbReference type="OrthoDB" id="10250282at2759"/>
<dbReference type="GO" id="GO:0006541">
    <property type="term" value="P:glutamine metabolic process"/>
    <property type="evidence" value="ECO:0007669"/>
    <property type="project" value="TreeGrafter"/>
</dbReference>
<organism evidence="7 8">
    <name type="scientific">Opisthorchis viverrini</name>
    <name type="common">Southeast Asian liver fluke</name>
    <dbReference type="NCBI Taxonomy" id="6198"/>
    <lineage>
        <taxon>Eukaryota</taxon>
        <taxon>Metazoa</taxon>
        <taxon>Spiralia</taxon>
        <taxon>Lophotrochozoa</taxon>
        <taxon>Platyhelminthes</taxon>
        <taxon>Trematoda</taxon>
        <taxon>Digenea</taxon>
        <taxon>Opisthorchiida</taxon>
        <taxon>Opisthorchiata</taxon>
        <taxon>Opisthorchiidae</taxon>
        <taxon>Opisthorchis</taxon>
    </lineage>
</organism>
<dbReference type="SUPFAM" id="SSF56317">
    <property type="entry name" value="Carbon-nitrogen hydrolase"/>
    <property type="match status" value="2"/>
</dbReference>
<dbReference type="InterPro" id="IPR003010">
    <property type="entry name" value="C-N_Hydrolase"/>
</dbReference>
<evidence type="ECO:0000313" key="7">
    <source>
        <dbReference type="EMBL" id="KER21121.1"/>
    </source>
</evidence>
<evidence type="ECO:0000256" key="2">
    <source>
        <dbReference type="ARBA" id="ARBA00036637"/>
    </source>
</evidence>
<name>A0A074Z244_OPIVI</name>
<dbReference type="CDD" id="cd07572">
    <property type="entry name" value="nit"/>
    <property type="match status" value="1"/>
</dbReference>
<comment type="catalytic activity">
    <reaction evidence="2">
        <text>2-oxoglutaramate + H2O = 2-oxoglutarate + NH4(+)</text>
        <dbReference type="Rhea" id="RHEA:32963"/>
        <dbReference type="ChEBI" id="CHEBI:15377"/>
        <dbReference type="ChEBI" id="CHEBI:16769"/>
        <dbReference type="ChEBI" id="CHEBI:16810"/>
        <dbReference type="ChEBI" id="CHEBI:28938"/>
        <dbReference type="EC" id="3.5.1.3"/>
    </reaction>
    <physiologicalReaction direction="left-to-right" evidence="2">
        <dbReference type="Rhea" id="RHEA:32964"/>
    </physiologicalReaction>
</comment>
<gene>
    <name evidence="7" type="ORF">T265_10481</name>
</gene>
<dbReference type="GO" id="GO:0050152">
    <property type="term" value="F:omega-amidase activity"/>
    <property type="evidence" value="ECO:0007669"/>
    <property type="project" value="UniProtKB-EC"/>
</dbReference>
<dbReference type="InterPro" id="IPR036526">
    <property type="entry name" value="C-N_Hydrolase_sf"/>
</dbReference>
<dbReference type="Gene3D" id="3.60.110.10">
    <property type="entry name" value="Carbon-nitrogen hydrolase"/>
    <property type="match status" value="2"/>
</dbReference>
<evidence type="ECO:0000259" key="6">
    <source>
        <dbReference type="PROSITE" id="PS50263"/>
    </source>
</evidence>
<dbReference type="Proteomes" id="UP000054324">
    <property type="component" value="Unassembled WGS sequence"/>
</dbReference>
<dbReference type="RefSeq" id="XP_009175127.1">
    <property type="nucleotide sequence ID" value="XM_009176863.1"/>
</dbReference>
<dbReference type="CTD" id="20324649"/>
<dbReference type="GO" id="GO:0006528">
    <property type="term" value="P:asparagine metabolic process"/>
    <property type="evidence" value="ECO:0007669"/>
    <property type="project" value="TreeGrafter"/>
</dbReference>
<dbReference type="EC" id="3.5.1.3" evidence="3"/>
<comment type="catalytic activity">
    <reaction evidence="5">
        <text>2-oxosuccinamate + H2O = oxaloacetate + NH4(+)</text>
        <dbReference type="Rhea" id="RHEA:59412"/>
        <dbReference type="ChEBI" id="CHEBI:15377"/>
        <dbReference type="ChEBI" id="CHEBI:16452"/>
        <dbReference type="ChEBI" id="CHEBI:28938"/>
        <dbReference type="ChEBI" id="CHEBI:57735"/>
        <dbReference type="EC" id="3.5.1.3"/>
    </reaction>
    <physiologicalReaction direction="left-to-right" evidence="5">
        <dbReference type="Rhea" id="RHEA:59413"/>
    </physiologicalReaction>
</comment>
<dbReference type="PROSITE" id="PS50263">
    <property type="entry name" value="CN_HYDROLASE"/>
    <property type="match status" value="1"/>
</dbReference>
<dbReference type="Pfam" id="PF00795">
    <property type="entry name" value="CN_hydrolase"/>
    <property type="match status" value="2"/>
</dbReference>
<dbReference type="PANTHER" id="PTHR23088:SF30">
    <property type="entry name" value="OMEGA-AMIDASE NIT2"/>
    <property type="match status" value="1"/>
</dbReference>
<keyword evidence="1" id="KW-0378">Hydrolase</keyword>
<feature type="domain" description="CN hydrolase" evidence="6">
    <location>
        <begin position="2"/>
        <end position="383"/>
    </location>
</feature>
<proteinExistence type="predicted"/>
<evidence type="ECO:0000256" key="1">
    <source>
        <dbReference type="ARBA" id="ARBA00022801"/>
    </source>
</evidence>
<dbReference type="PANTHER" id="PTHR23088">
    <property type="entry name" value="NITRILASE-RELATED"/>
    <property type="match status" value="1"/>
</dbReference>
<reference evidence="7 8" key="1">
    <citation type="submission" date="2013-11" db="EMBL/GenBank/DDBJ databases">
        <title>Opisthorchis viverrini - life in the bile duct.</title>
        <authorList>
            <person name="Young N.D."/>
            <person name="Nagarajan N."/>
            <person name="Lin S.J."/>
            <person name="Korhonen P.K."/>
            <person name="Jex A.R."/>
            <person name="Hall R.S."/>
            <person name="Safavi-Hemami H."/>
            <person name="Kaewkong W."/>
            <person name="Bertrand D."/>
            <person name="Gao S."/>
            <person name="Seet Q."/>
            <person name="Wongkham S."/>
            <person name="Teh B.T."/>
            <person name="Wongkham C."/>
            <person name="Intapan P.M."/>
            <person name="Maleewong W."/>
            <person name="Yang X."/>
            <person name="Hu M."/>
            <person name="Wang Z."/>
            <person name="Hofmann A."/>
            <person name="Sternberg P.W."/>
            <person name="Tan P."/>
            <person name="Wang J."/>
            <person name="Gasser R.B."/>
        </authorList>
    </citation>
    <scope>NUCLEOTIDE SEQUENCE [LARGE SCALE GENOMIC DNA]</scope>
</reference>
<sequence length="422" mass="47076">MLRLALIQMRVGADKLANVKRASDLISSAVSEHSARLICLPECFNSPYGTSFFESYAEPVPDGPTCKAVSEIAREHRIWLVAGSIPERGDDGKLYNCSVTFDPKGTLVGLYRKLHLFDIEIPGQFSFKESSSLSSGKEPFYFELPLDDTDRQPKVIRVGIGICYDIRFPELSLLYANSHGCHVLLFPGAFNPKTATVSETISGKGGSLIHSQKRRLERWAEHFEEQFIWPPATQSVEIMHTGEWNVNLDRPSEEEVWYKISVLKREKAPGPDGLYPALFKEGGKFLVSHLTKLIGTIRDGEIVSAEWGMSTIIPIFKRRPVHWELLGKARALDTQCYVGMCSPACDLESDYVSHAESLITSPWGVVVAKAGKDEQIISANIDLNELKRVREAIPIGRQRRLDVYTMPKPANGSHPNETQGSC</sequence>
<dbReference type="KEGG" id="ovi:T265_10481"/>
<evidence type="ECO:0000256" key="4">
    <source>
        <dbReference type="ARBA" id="ARBA00041576"/>
    </source>
</evidence>
<dbReference type="InterPro" id="IPR045254">
    <property type="entry name" value="Nit1/2_C-N_Hydrolase"/>
</dbReference>
<dbReference type="GO" id="GO:0005739">
    <property type="term" value="C:mitochondrion"/>
    <property type="evidence" value="ECO:0007669"/>
    <property type="project" value="TreeGrafter"/>
</dbReference>
<evidence type="ECO:0000313" key="8">
    <source>
        <dbReference type="Proteomes" id="UP000054324"/>
    </source>
</evidence>
<keyword evidence="8" id="KW-1185">Reference proteome</keyword>
<dbReference type="EMBL" id="KL596992">
    <property type="protein sequence ID" value="KER21121.1"/>
    <property type="molecule type" value="Genomic_DNA"/>
</dbReference>
<dbReference type="STRING" id="6198.A0A074Z244"/>
<evidence type="ECO:0000256" key="3">
    <source>
        <dbReference type="ARBA" id="ARBA00039118"/>
    </source>
</evidence>
<evidence type="ECO:0000256" key="5">
    <source>
        <dbReference type="ARBA" id="ARBA00048745"/>
    </source>
</evidence>
<dbReference type="GO" id="GO:0006107">
    <property type="term" value="P:oxaloacetate metabolic process"/>
    <property type="evidence" value="ECO:0007669"/>
    <property type="project" value="TreeGrafter"/>
</dbReference>
<dbReference type="AlphaFoldDB" id="A0A074Z244"/>
<protein>
    <recommendedName>
        <fullName evidence="3">omega-amidase</fullName>
        <ecNumber evidence="3">3.5.1.3</ecNumber>
    </recommendedName>
    <alternativeName>
        <fullName evidence="4">Nitrilase homolog 2</fullName>
    </alternativeName>
</protein>
<accession>A0A074Z244</accession>